<dbReference type="Proteomes" id="UP000509782">
    <property type="component" value="Chromosome"/>
</dbReference>
<dbReference type="Proteomes" id="UP001446337">
    <property type="component" value="Chromosome"/>
</dbReference>
<feature type="signal peptide" evidence="1">
    <location>
        <begin position="1"/>
        <end position="20"/>
    </location>
</feature>
<feature type="chain" id="PRO_5030082795" evidence="1">
    <location>
        <begin position="21"/>
        <end position="112"/>
    </location>
</feature>
<dbReference type="STRING" id="32002.BVK87_03040"/>
<keyword evidence="5" id="KW-1185">Reference proteome</keyword>
<dbReference type="NCBIfam" id="NF038353">
    <property type="entry name" value="FxLYD_dom"/>
    <property type="match status" value="1"/>
</dbReference>
<evidence type="ECO:0000313" key="3">
    <source>
        <dbReference type="EMBL" id="XAN14495.1"/>
    </source>
</evidence>
<evidence type="ECO:0000313" key="2">
    <source>
        <dbReference type="EMBL" id="QKQ50893.1"/>
    </source>
</evidence>
<dbReference type="EMBL" id="CP054569">
    <property type="protein sequence ID" value="QKQ50893.1"/>
    <property type="molecule type" value="Genomic_DNA"/>
</dbReference>
<reference evidence="2 4" key="1">
    <citation type="submission" date="2020-05" db="EMBL/GenBank/DDBJ databases">
        <title>FDA dAtabase for Regulatory Grade micrObial Sequences (FDA-ARGOS): Supporting development and validation of Infectious Disease Dx tests.</title>
        <authorList>
            <person name="Sproer C."/>
            <person name="Gronow S."/>
            <person name="Severitt S."/>
            <person name="Schroder I."/>
            <person name="Tallon L."/>
            <person name="Sadzewicz L."/>
            <person name="Zhao X."/>
            <person name="Vavikolanu K."/>
            <person name="Mehta A."/>
            <person name="Aluvathingal J."/>
            <person name="Nadendla S."/>
            <person name="Myers T."/>
            <person name="Yan Y."/>
            <person name="Sichtig H."/>
        </authorList>
    </citation>
    <scope>NUCLEOTIDE SEQUENCE [LARGE SCALE GENOMIC DNA]</scope>
    <source>
        <strain evidence="2 4">FDAARGOS_787</strain>
    </source>
</reference>
<name>A0A3R9HCI2_ACHDE</name>
<dbReference type="PROSITE" id="PS51257">
    <property type="entry name" value="PROKAR_LIPOPROTEIN"/>
    <property type="match status" value="1"/>
</dbReference>
<dbReference type="EMBL" id="CP154792">
    <property type="protein sequence ID" value="XAN14495.1"/>
    <property type="molecule type" value="Genomic_DNA"/>
</dbReference>
<sequence>MKSALAACALLAGLSCAAYAQEPVYGVTLGNVQAVRDVNQNLSAITGLLANQSARPITGVLLTFVLYDEQGKEIGRVRDDVPGPLAPGQIKQVRAVTPLQFTRVTALDVSAR</sequence>
<reference evidence="3 5" key="2">
    <citation type="submission" date="2024-05" db="EMBL/GenBank/DDBJ databases">
        <title>Achromobacter denitrificans. BP1, complete genome.</title>
        <authorList>
            <person name="Zhang B."/>
        </authorList>
    </citation>
    <scope>NUCLEOTIDE SEQUENCE [LARGE SCALE GENOMIC DNA]</scope>
    <source>
        <strain evidence="3 5">BP1</strain>
    </source>
</reference>
<dbReference type="RefSeq" id="WP_088146339.1">
    <property type="nucleotide sequence ID" value="NZ_BLWG01000415.1"/>
</dbReference>
<evidence type="ECO:0000256" key="1">
    <source>
        <dbReference type="SAM" id="SignalP"/>
    </source>
</evidence>
<proteinExistence type="predicted"/>
<dbReference type="OrthoDB" id="5957485at2"/>
<evidence type="ECO:0000313" key="4">
    <source>
        <dbReference type="Proteomes" id="UP000509782"/>
    </source>
</evidence>
<dbReference type="InterPro" id="IPR047676">
    <property type="entry name" value="FxLYD_dom"/>
</dbReference>
<gene>
    <name evidence="3" type="ORF">AAIK43_24315</name>
    <name evidence="2" type="ORF">FOC81_30915</name>
</gene>
<protein>
    <submittedName>
        <fullName evidence="2">ASCH domain-containing protein</fullName>
    </submittedName>
    <submittedName>
        <fullName evidence="3">FxLYD domain-containing protein</fullName>
    </submittedName>
</protein>
<organism evidence="2 4">
    <name type="scientific">Achromobacter denitrificans</name>
    <name type="common">Alcaligenes denitrificans</name>
    <dbReference type="NCBI Taxonomy" id="32002"/>
    <lineage>
        <taxon>Bacteria</taxon>
        <taxon>Pseudomonadati</taxon>
        <taxon>Pseudomonadota</taxon>
        <taxon>Betaproteobacteria</taxon>
        <taxon>Burkholderiales</taxon>
        <taxon>Alcaligenaceae</taxon>
        <taxon>Achromobacter</taxon>
    </lineage>
</organism>
<evidence type="ECO:0000313" key="5">
    <source>
        <dbReference type="Proteomes" id="UP001446337"/>
    </source>
</evidence>
<keyword evidence="1" id="KW-0732">Signal</keyword>
<accession>A0A3R9HCI2</accession>
<dbReference type="AlphaFoldDB" id="A0A3R9HCI2"/>